<gene>
    <name evidence="6" type="ORF">EYS42_13855</name>
</gene>
<feature type="transmembrane region" description="Helical" evidence="5">
    <location>
        <begin position="252"/>
        <end position="270"/>
    </location>
</feature>
<dbReference type="GO" id="GO:0005886">
    <property type="term" value="C:plasma membrane"/>
    <property type="evidence" value="ECO:0007669"/>
    <property type="project" value="UniProtKB-SubCell"/>
</dbReference>
<organism evidence="6 7">
    <name type="scientific">Aquabacterium lacunae</name>
    <dbReference type="NCBI Taxonomy" id="2528630"/>
    <lineage>
        <taxon>Bacteria</taxon>
        <taxon>Pseudomonadati</taxon>
        <taxon>Pseudomonadota</taxon>
        <taxon>Betaproteobacteria</taxon>
        <taxon>Burkholderiales</taxon>
        <taxon>Aquabacterium</taxon>
    </lineage>
</organism>
<feature type="transmembrane region" description="Helical" evidence="5">
    <location>
        <begin position="150"/>
        <end position="170"/>
    </location>
</feature>
<dbReference type="PANTHER" id="PTHR43701">
    <property type="entry name" value="MEMBRANE TRANSPORTER PROTEIN MJ0441-RELATED"/>
    <property type="match status" value="1"/>
</dbReference>
<dbReference type="PANTHER" id="PTHR43701:SF12">
    <property type="entry name" value="MEMBRANE TRANSPORTER PROTEIN YTNM-RELATED"/>
    <property type="match status" value="1"/>
</dbReference>
<dbReference type="RefSeq" id="WP_130968789.1">
    <property type="nucleotide sequence ID" value="NZ_SIXI01000006.1"/>
</dbReference>
<dbReference type="AlphaFoldDB" id="A0A4Q9H1U6"/>
<name>A0A4Q9H1U6_9BURK</name>
<keyword evidence="5" id="KW-1003">Cell membrane</keyword>
<accession>A0A4Q9H1U6</accession>
<evidence type="ECO:0000313" key="6">
    <source>
        <dbReference type="EMBL" id="TBO28698.1"/>
    </source>
</evidence>
<keyword evidence="7" id="KW-1185">Reference proteome</keyword>
<evidence type="ECO:0000256" key="5">
    <source>
        <dbReference type="RuleBase" id="RU363041"/>
    </source>
</evidence>
<feature type="transmembrane region" description="Helical" evidence="5">
    <location>
        <begin position="82"/>
        <end position="105"/>
    </location>
</feature>
<reference evidence="6 7" key="1">
    <citation type="submission" date="2019-02" db="EMBL/GenBank/DDBJ databases">
        <title>Aquabacterium sp. strain KMB7.</title>
        <authorList>
            <person name="Chen W.-M."/>
        </authorList>
    </citation>
    <scope>NUCLEOTIDE SEQUENCE [LARGE SCALE GENOMIC DNA]</scope>
    <source>
        <strain evidence="6 7">KMB7</strain>
    </source>
</reference>
<keyword evidence="4 5" id="KW-0472">Membrane</keyword>
<evidence type="ECO:0000256" key="2">
    <source>
        <dbReference type="ARBA" id="ARBA00022692"/>
    </source>
</evidence>
<evidence type="ECO:0000256" key="3">
    <source>
        <dbReference type="ARBA" id="ARBA00022989"/>
    </source>
</evidence>
<comment type="subcellular location">
    <subcellularLocation>
        <location evidence="5">Cell membrane</location>
        <topology evidence="5">Multi-pass membrane protein</topology>
    </subcellularLocation>
    <subcellularLocation>
        <location evidence="1">Membrane</location>
        <topology evidence="1">Multi-pass membrane protein</topology>
    </subcellularLocation>
</comment>
<evidence type="ECO:0000256" key="4">
    <source>
        <dbReference type="ARBA" id="ARBA00023136"/>
    </source>
</evidence>
<keyword evidence="3 5" id="KW-1133">Transmembrane helix</keyword>
<feature type="transmembrane region" description="Helical" evidence="5">
    <location>
        <begin position="302"/>
        <end position="320"/>
    </location>
</feature>
<feature type="transmembrane region" description="Helical" evidence="5">
    <location>
        <begin position="176"/>
        <end position="194"/>
    </location>
</feature>
<dbReference type="InterPro" id="IPR051598">
    <property type="entry name" value="TSUP/Inactive_protease-like"/>
</dbReference>
<proteinExistence type="inferred from homology"/>
<feature type="transmembrane region" description="Helical" evidence="5">
    <location>
        <begin position="117"/>
        <end position="138"/>
    </location>
</feature>
<evidence type="ECO:0000313" key="7">
    <source>
        <dbReference type="Proteomes" id="UP000292120"/>
    </source>
</evidence>
<evidence type="ECO:0000256" key="1">
    <source>
        <dbReference type="ARBA" id="ARBA00004141"/>
    </source>
</evidence>
<feature type="transmembrane region" description="Helical" evidence="5">
    <location>
        <begin position="40"/>
        <end position="61"/>
    </location>
</feature>
<dbReference type="InterPro" id="IPR002781">
    <property type="entry name" value="TM_pro_TauE-like"/>
</dbReference>
<comment type="caution">
    <text evidence="6">The sequence shown here is derived from an EMBL/GenBank/DDBJ whole genome shotgun (WGS) entry which is preliminary data.</text>
</comment>
<dbReference type="Proteomes" id="UP000292120">
    <property type="component" value="Unassembled WGS sequence"/>
</dbReference>
<dbReference type="OrthoDB" id="45564at2"/>
<keyword evidence="2 5" id="KW-0812">Transmembrane</keyword>
<sequence>MKIRNLDLTDNAINAEHEALGLPPVEDDVTHPSAHPVLRAAMWAVVFMLIGVLGYLGTRLFDGTHGESGFALIQDTLHSDAFWKAVAVGLLAQIVDGALGMAYGITSTSFLLATGSSPAVASAAVHIAEVFTTGVSGISHIKLGNVNRSLFLRLLIPGILGASTGAWVVSSVDSSVIKPIVSGYLFLMGLYIVSKIFKKITPRRETPKHVAKLGLLGGFVDAVGGGGWGPVVTTTLVGTGQDPRTTIGSVNLAEFFLTFTSAGVFASLVPETPWPTVAGLVVGGLFAAPFAAFLTRKLNTRTLLMLVGGVISGISLYNLARALG</sequence>
<feature type="transmembrane region" description="Helical" evidence="5">
    <location>
        <begin position="276"/>
        <end position="295"/>
    </location>
</feature>
<dbReference type="EMBL" id="SIXI01000006">
    <property type="protein sequence ID" value="TBO28698.1"/>
    <property type="molecule type" value="Genomic_DNA"/>
</dbReference>
<protein>
    <recommendedName>
        <fullName evidence="5">Probable membrane transporter protein</fullName>
    </recommendedName>
</protein>
<comment type="similarity">
    <text evidence="5">Belongs to the 4-toluene sulfonate uptake permease (TSUP) (TC 2.A.102) family.</text>
</comment>
<dbReference type="Pfam" id="PF01925">
    <property type="entry name" value="TauE"/>
    <property type="match status" value="1"/>
</dbReference>